<gene>
    <name evidence="2" type="ORF">ACFSRZ_14570</name>
</gene>
<keyword evidence="1" id="KW-1133">Transmembrane helix</keyword>
<protein>
    <submittedName>
        <fullName evidence="2">Prepilin-type N-terminal cleavage/methylation domain-containing protein</fullName>
    </submittedName>
</protein>
<dbReference type="Pfam" id="PF07963">
    <property type="entry name" value="N_methyl"/>
    <property type="match status" value="1"/>
</dbReference>
<evidence type="ECO:0000313" key="2">
    <source>
        <dbReference type="EMBL" id="MFD2568598.1"/>
    </source>
</evidence>
<comment type="caution">
    <text evidence="2">The sequence shown here is derived from an EMBL/GenBank/DDBJ whole genome shotgun (WGS) entry which is preliminary data.</text>
</comment>
<evidence type="ECO:0000256" key="1">
    <source>
        <dbReference type="SAM" id="Phobius"/>
    </source>
</evidence>
<dbReference type="Proteomes" id="UP001597508">
    <property type="component" value="Unassembled WGS sequence"/>
</dbReference>
<proteinExistence type="predicted"/>
<accession>A0ABW5LUT8</accession>
<evidence type="ECO:0000313" key="3">
    <source>
        <dbReference type="Proteomes" id="UP001597508"/>
    </source>
</evidence>
<keyword evidence="1" id="KW-0472">Membrane</keyword>
<dbReference type="NCBIfam" id="TIGR02532">
    <property type="entry name" value="IV_pilin_GFxxxE"/>
    <property type="match status" value="1"/>
</dbReference>
<sequence>MNTTKKIQAFTLSELLVVLVISSIVVTLSFLALGNVQKQVRSINQTFEKQQQIIKLERWITMDINTSKARFDQNNKVLECSNAKETAKYRFTESGIIRGTDTLKLVPKKMKLYLDGEEVKSGTVDALEFTFSDTYAQKGFFVFKRKDASYYMNN</sequence>
<dbReference type="RefSeq" id="WP_379667307.1">
    <property type="nucleotide sequence ID" value="NZ_JBHULH010000012.1"/>
</dbReference>
<feature type="transmembrane region" description="Helical" evidence="1">
    <location>
        <begin position="12"/>
        <end position="33"/>
    </location>
</feature>
<keyword evidence="1" id="KW-0812">Transmembrane</keyword>
<organism evidence="2 3">
    <name type="scientific">Pseudotenacibaculum haliotis</name>
    <dbReference type="NCBI Taxonomy" id="1862138"/>
    <lineage>
        <taxon>Bacteria</taxon>
        <taxon>Pseudomonadati</taxon>
        <taxon>Bacteroidota</taxon>
        <taxon>Flavobacteriia</taxon>
        <taxon>Flavobacteriales</taxon>
        <taxon>Flavobacteriaceae</taxon>
        <taxon>Pseudotenacibaculum</taxon>
    </lineage>
</organism>
<name>A0ABW5LUT8_9FLAO</name>
<dbReference type="EMBL" id="JBHULH010000012">
    <property type="protein sequence ID" value="MFD2568598.1"/>
    <property type="molecule type" value="Genomic_DNA"/>
</dbReference>
<dbReference type="InterPro" id="IPR012902">
    <property type="entry name" value="N_methyl_site"/>
</dbReference>
<keyword evidence="3" id="KW-1185">Reference proteome</keyword>
<reference evidence="3" key="1">
    <citation type="journal article" date="2019" name="Int. J. Syst. Evol. Microbiol.">
        <title>The Global Catalogue of Microorganisms (GCM) 10K type strain sequencing project: providing services to taxonomists for standard genome sequencing and annotation.</title>
        <authorList>
            <consortium name="The Broad Institute Genomics Platform"/>
            <consortium name="The Broad Institute Genome Sequencing Center for Infectious Disease"/>
            <person name="Wu L."/>
            <person name="Ma J."/>
        </authorList>
    </citation>
    <scope>NUCLEOTIDE SEQUENCE [LARGE SCALE GENOMIC DNA]</scope>
    <source>
        <strain evidence="3">KCTC 52127</strain>
    </source>
</reference>